<dbReference type="Proteomes" id="UP000245999">
    <property type="component" value="Chromosome"/>
</dbReference>
<dbReference type="EMBL" id="CP029145">
    <property type="protein sequence ID" value="AWM32144.1"/>
    <property type="molecule type" value="Genomic_DNA"/>
</dbReference>
<gene>
    <name evidence="1" type="ORF">DDQ68_04640</name>
</gene>
<dbReference type="KEGG" id="hnv:DDQ68_04640"/>
<organism evidence="1 2">
    <name type="scientific">Hymenobacter nivis</name>
    <dbReference type="NCBI Taxonomy" id="1850093"/>
    <lineage>
        <taxon>Bacteria</taxon>
        <taxon>Pseudomonadati</taxon>
        <taxon>Bacteroidota</taxon>
        <taxon>Cytophagia</taxon>
        <taxon>Cytophagales</taxon>
        <taxon>Hymenobacteraceae</taxon>
        <taxon>Hymenobacter</taxon>
    </lineage>
</organism>
<evidence type="ECO:0000313" key="1">
    <source>
        <dbReference type="EMBL" id="AWM32144.1"/>
    </source>
</evidence>
<evidence type="ECO:0000313" key="2">
    <source>
        <dbReference type="Proteomes" id="UP000245999"/>
    </source>
</evidence>
<dbReference type="AlphaFoldDB" id="A0A2Z3GRW1"/>
<proteinExistence type="predicted"/>
<protein>
    <submittedName>
        <fullName evidence="1">Uncharacterized protein</fullName>
    </submittedName>
</protein>
<keyword evidence="2" id="KW-1185">Reference proteome</keyword>
<reference evidence="2" key="1">
    <citation type="submission" date="2018-04" db="EMBL/GenBank/DDBJ databases">
        <title>Complete genome of Antarctic heterotrophic bacterium Hymenobacter nivis.</title>
        <authorList>
            <person name="Terashima M."/>
        </authorList>
    </citation>
    <scope>NUCLEOTIDE SEQUENCE [LARGE SCALE GENOMIC DNA]</scope>
    <source>
        <strain evidence="2">NBRC 111535</strain>
    </source>
</reference>
<accession>A0A2Z3GRW1</accession>
<sequence length="128" mass="14847">MKKLHELQSVSIKNLDVYGTLHDGKEIMLNNFQVISASIKHITLDHTVSFYNLVNQNLSQLPDLKLLYQTISNGRKLNKEKMRGEYERIVNQYSMDEVDTVLKEVKYLAVHTKLVLMPSHLNYSKGKK</sequence>
<name>A0A2Z3GRW1_9BACT</name>